<dbReference type="KEGG" id="psic:J4E96_14325"/>
<evidence type="ECO:0000256" key="1">
    <source>
        <dbReference type="SAM" id="Phobius"/>
    </source>
</evidence>
<feature type="transmembrane region" description="Helical" evidence="1">
    <location>
        <begin position="33"/>
        <end position="55"/>
    </location>
</feature>
<reference evidence="3" key="1">
    <citation type="submission" date="2021-03" db="EMBL/GenBank/DDBJ databases">
        <title>Pengzhenrongella sicca gen. nov., sp. nov., a new member of suborder Micrococcineae isolated from High-Arctic tundra soil.</title>
        <authorList>
            <person name="Peng F."/>
        </authorList>
    </citation>
    <scope>NUCLEOTIDE SEQUENCE</scope>
    <source>
        <strain evidence="3">LRZ-2</strain>
    </source>
</reference>
<feature type="domain" description="Low molecular weight protein antigen 6 PH" evidence="2">
    <location>
        <begin position="56"/>
        <end position="105"/>
    </location>
</feature>
<sequence length="166" mass="18503">MAGFTVVLCFVFVCAALLDPASNEDPAGTSGFFVVMTVVVYLFCAFAFNSCIGVYQDGLLIKNIFVESEIPWSSIARFSGDDRVVVELHDGTRIRTWAVQAANGARMTGRVSRVDRVVDEMHGWLETRSSGGTSSKYVRRYAVLGWWQYGLVVLVALFGLLWWSWL</sequence>
<protein>
    <submittedName>
        <fullName evidence="3">PH domain-containing protein</fullName>
    </submittedName>
</protein>
<dbReference type="EMBL" id="CP071868">
    <property type="protein sequence ID" value="QTE28535.1"/>
    <property type="molecule type" value="Genomic_DNA"/>
</dbReference>
<dbReference type="AlphaFoldDB" id="A0A8A4ZAT8"/>
<accession>A0A8A4ZAT8</accession>
<evidence type="ECO:0000313" key="4">
    <source>
        <dbReference type="Proteomes" id="UP000663937"/>
    </source>
</evidence>
<keyword evidence="4" id="KW-1185">Reference proteome</keyword>
<dbReference type="Proteomes" id="UP000663937">
    <property type="component" value="Chromosome"/>
</dbReference>
<gene>
    <name evidence="3" type="ORF">J4E96_14325</name>
</gene>
<keyword evidence="1" id="KW-0812">Transmembrane</keyword>
<evidence type="ECO:0000259" key="2">
    <source>
        <dbReference type="Pfam" id="PF10756"/>
    </source>
</evidence>
<name>A0A8A4ZAT8_9MICO</name>
<dbReference type="InterPro" id="IPR019692">
    <property type="entry name" value="CFP-6_PH"/>
</dbReference>
<feature type="transmembrane region" description="Helical" evidence="1">
    <location>
        <begin position="146"/>
        <end position="165"/>
    </location>
</feature>
<proteinExistence type="predicted"/>
<evidence type="ECO:0000313" key="3">
    <source>
        <dbReference type="EMBL" id="QTE28535.1"/>
    </source>
</evidence>
<organism evidence="3 4">
    <name type="scientific">Pengzhenrongella sicca</name>
    <dbReference type="NCBI Taxonomy" id="2819238"/>
    <lineage>
        <taxon>Bacteria</taxon>
        <taxon>Bacillati</taxon>
        <taxon>Actinomycetota</taxon>
        <taxon>Actinomycetes</taxon>
        <taxon>Micrococcales</taxon>
        <taxon>Pengzhenrongella</taxon>
    </lineage>
</organism>
<dbReference type="Pfam" id="PF10756">
    <property type="entry name" value="bPH_6"/>
    <property type="match status" value="1"/>
</dbReference>
<keyword evidence="1" id="KW-0472">Membrane</keyword>
<keyword evidence="1" id="KW-1133">Transmembrane helix</keyword>
<dbReference type="RefSeq" id="WP_227422772.1">
    <property type="nucleotide sequence ID" value="NZ_CP071868.1"/>
</dbReference>